<feature type="compositionally biased region" description="Polar residues" evidence="1">
    <location>
        <begin position="238"/>
        <end position="247"/>
    </location>
</feature>
<dbReference type="EMBL" id="JH930468">
    <property type="protein sequence ID" value="EKM60710.1"/>
    <property type="molecule type" value="Genomic_DNA"/>
</dbReference>
<dbReference type="AlphaFoldDB" id="K5WMN5"/>
<dbReference type="STRING" id="650164.K5WMN5"/>
<feature type="compositionally biased region" description="Polar residues" evidence="1">
    <location>
        <begin position="944"/>
        <end position="953"/>
    </location>
</feature>
<dbReference type="PANTHER" id="PTHR14445">
    <property type="entry name" value="GRB10 INTERACTING GYF PROTEIN"/>
    <property type="match status" value="1"/>
</dbReference>
<feature type="region of interest" description="Disordered" evidence="1">
    <location>
        <begin position="577"/>
        <end position="603"/>
    </location>
</feature>
<feature type="compositionally biased region" description="Low complexity" evidence="1">
    <location>
        <begin position="769"/>
        <end position="799"/>
    </location>
</feature>
<feature type="region of interest" description="Disordered" evidence="1">
    <location>
        <begin position="756"/>
        <end position="878"/>
    </location>
</feature>
<feature type="region of interest" description="Disordered" evidence="1">
    <location>
        <begin position="925"/>
        <end position="962"/>
    </location>
</feature>
<keyword evidence="4" id="KW-1185">Reference proteome</keyword>
<feature type="region of interest" description="Disordered" evidence="1">
    <location>
        <begin position="133"/>
        <end position="210"/>
    </location>
</feature>
<dbReference type="Pfam" id="PF02213">
    <property type="entry name" value="GYF"/>
    <property type="match status" value="1"/>
</dbReference>
<gene>
    <name evidence="3" type="ORF">PHACADRAFT_133413</name>
</gene>
<sequence>MTTTTMHFGPEWMRTKQAPSRANPSPPLTTPTATAVSSYSALVTPATQALPEKRDHARPFRYSKEDLVRIYREGGGKGGLGLEVERWEGIVRELGADPISLKEMGEPEKKLFAGPLNSEMRRRPSADYLSLSTAGLTERPKLNHSTTGPNSPLRERLGGYMGRRRENSTDQPPLTLPRKLSQSSIHAPLLSPREALPSPRTRIPGAAGIDGVLSDSWSIRRRTSEGLLKAGGRAGDLNENQDNSQATGIKEEEEEHRITGQSDVGAANGDENAPPNDLPPKSLLAGSGEAQANADIVSASVGKLSLNTQGVEMNAGNAVSQTILENTPAGPPPGIVDLNTVEWSYLDPQGQVQGPFPAATMQKWYDDGYFQPSLLMKRIHLDQDWISVAELLQRAGNPRIFLAPLANVPPGLPRRDPLLDGPAPDGTFSPPFQPVPARLRTTAMDPYLHNGSLAPDSPSSSFSAGRFSNSSPDPSAFGNRLAGHHYTDSPVGPRLTGLVGTPVEPQRRATFEESVDNNNMSSRAPFANYTPARTGSIDGLGFHPTGNQGSDSAVPFSPVQGHENSFGQKTGFHAARASQGSPMMNNGQSTHSHNDFAGSPYREGPRLFVRESFDATHNASGFANGSIHYPVNGQPFGQIQVPYTSSAHGFSGIPDRQPTTPLTQHTFQQPFMGALVSSPWPPQDATVRRPGPFDSEFTARTAVPSQRTVTPSQSHASHVPAQANPVVNDQSPWVVASQGVVTEGWTSDSLTAANLGQHNRQQEEEARQQETQQLPVSVSESPVAEEQAAPEAVTQPEAESATAPTPEPSSQKKQRRKVSDQVAAASAPQSAVIKPAAPTSAAAPVVKSPTPPPAQSTEQSKPVWGTVDDDKKKAAPTLGLREIQEMEAKKLEVRKAAERERERAARVAASPILTEDVQTLSWGLPTSQVSSRTTATAKEPIAPQASTSPSTPNAPVWTNAAKVPAVKKTMKEIQEEEERRKKLASKEKETVAAAARRAYAETTTKASTPVQTGGAWTTVGAGGKLNLATATPPARPTVTTITSTKTVPSVAPTSAVSAASVLARNASTPASARSPVITTSVKLAPAAPKDEPPAAPSLEFMKWMTDSLKGLNSSVNLEEIASMLLSFPLDPDPSTVEIISDLIYANSTTLDGRRFASEFVSKRKTDAKGLATSASVGKPLSIADVVKTQPKPTQNEWGGFKVVNKKKKAGRT</sequence>
<dbReference type="InterPro" id="IPR051640">
    <property type="entry name" value="GRB10-interact_GYF"/>
</dbReference>
<evidence type="ECO:0000313" key="4">
    <source>
        <dbReference type="Proteomes" id="UP000008370"/>
    </source>
</evidence>
<name>K5WMN5_PHACS</name>
<dbReference type="SMART" id="SM00444">
    <property type="entry name" value="GYF"/>
    <property type="match status" value="1"/>
</dbReference>
<dbReference type="Gene3D" id="3.30.1490.40">
    <property type="match status" value="1"/>
</dbReference>
<feature type="region of interest" description="Disordered" evidence="1">
    <location>
        <begin position="1"/>
        <end position="36"/>
    </location>
</feature>
<proteinExistence type="predicted"/>
<feature type="compositionally biased region" description="Polar residues" evidence="1">
    <location>
        <begin position="925"/>
        <end position="936"/>
    </location>
</feature>
<accession>K5WMN5</accession>
<dbReference type="KEGG" id="pco:PHACADRAFT_133413"/>
<organism evidence="3 4">
    <name type="scientific">Phanerochaete carnosa (strain HHB-10118-sp)</name>
    <name type="common">White-rot fungus</name>
    <name type="synonym">Peniophora carnosa</name>
    <dbReference type="NCBI Taxonomy" id="650164"/>
    <lineage>
        <taxon>Eukaryota</taxon>
        <taxon>Fungi</taxon>
        <taxon>Dikarya</taxon>
        <taxon>Basidiomycota</taxon>
        <taxon>Agaricomycotina</taxon>
        <taxon>Agaricomycetes</taxon>
        <taxon>Polyporales</taxon>
        <taxon>Phanerochaetaceae</taxon>
        <taxon>Phanerochaete</taxon>
    </lineage>
</organism>
<dbReference type="GeneID" id="18908260"/>
<dbReference type="SUPFAM" id="SSF55277">
    <property type="entry name" value="GYF domain"/>
    <property type="match status" value="1"/>
</dbReference>
<feature type="domain" description="GYF" evidence="2">
    <location>
        <begin position="340"/>
        <end position="396"/>
    </location>
</feature>
<dbReference type="OrthoDB" id="6415790at2759"/>
<feature type="compositionally biased region" description="Low complexity" evidence="1">
    <location>
        <begin position="820"/>
        <end position="848"/>
    </location>
</feature>
<feature type="compositionally biased region" description="Polar residues" evidence="1">
    <location>
        <begin position="703"/>
        <end position="716"/>
    </location>
</feature>
<dbReference type="RefSeq" id="XP_007390157.1">
    <property type="nucleotide sequence ID" value="XM_007390095.1"/>
</dbReference>
<dbReference type="CDD" id="cd00072">
    <property type="entry name" value="GYF"/>
    <property type="match status" value="1"/>
</dbReference>
<dbReference type="Proteomes" id="UP000008370">
    <property type="component" value="Unassembled WGS sequence"/>
</dbReference>
<reference evidence="3 4" key="1">
    <citation type="journal article" date="2012" name="BMC Genomics">
        <title>Comparative genomics of the white-rot fungi, Phanerochaete carnosa and P. chrysosporium, to elucidate the genetic basis of the distinct wood types they colonize.</title>
        <authorList>
            <person name="Suzuki H."/>
            <person name="MacDonald J."/>
            <person name="Syed K."/>
            <person name="Salamov A."/>
            <person name="Hori C."/>
            <person name="Aerts A."/>
            <person name="Henrissat B."/>
            <person name="Wiebenga A."/>
            <person name="vanKuyk P.A."/>
            <person name="Barry K."/>
            <person name="Lindquist E."/>
            <person name="LaButti K."/>
            <person name="Lapidus A."/>
            <person name="Lucas S."/>
            <person name="Coutinho P."/>
            <person name="Gong Y."/>
            <person name="Samejima M."/>
            <person name="Mahadevan R."/>
            <person name="Abou-Zaid M."/>
            <person name="de Vries R.P."/>
            <person name="Igarashi K."/>
            <person name="Yadav J.S."/>
            <person name="Grigoriev I.V."/>
            <person name="Master E.R."/>
        </authorList>
    </citation>
    <scope>NUCLEOTIDE SEQUENCE [LARGE SCALE GENOMIC DNA]</scope>
    <source>
        <strain evidence="3 4">HHB-10118-sp</strain>
    </source>
</reference>
<feature type="region of interest" description="Disordered" evidence="1">
    <location>
        <begin position="689"/>
        <end position="725"/>
    </location>
</feature>
<dbReference type="HOGENOM" id="CLU_269914_0_0_1"/>
<dbReference type="PROSITE" id="PS50829">
    <property type="entry name" value="GYF"/>
    <property type="match status" value="1"/>
</dbReference>
<dbReference type="InParanoid" id="K5WMN5"/>
<evidence type="ECO:0000313" key="3">
    <source>
        <dbReference type="EMBL" id="EKM60710.1"/>
    </source>
</evidence>
<feature type="compositionally biased region" description="Basic and acidic residues" evidence="1">
    <location>
        <begin position="153"/>
        <end position="168"/>
    </location>
</feature>
<feature type="compositionally biased region" description="Low complexity" evidence="1">
    <location>
        <begin position="450"/>
        <end position="471"/>
    </location>
</feature>
<dbReference type="FunCoup" id="K5WMN5">
    <property type="interactions" value="274"/>
</dbReference>
<dbReference type="InterPro" id="IPR003169">
    <property type="entry name" value="GYF"/>
</dbReference>
<dbReference type="PANTHER" id="PTHR14445:SF36">
    <property type="entry name" value="FI03272P-RELATED"/>
    <property type="match status" value="1"/>
</dbReference>
<feature type="region of interest" description="Disordered" evidence="1">
    <location>
        <begin position="230"/>
        <end position="281"/>
    </location>
</feature>
<protein>
    <recommendedName>
        <fullName evidence="2">GYF domain-containing protein</fullName>
    </recommendedName>
</protein>
<feature type="compositionally biased region" description="Polar residues" evidence="1">
    <location>
        <begin position="578"/>
        <end position="591"/>
    </location>
</feature>
<dbReference type="InterPro" id="IPR035445">
    <property type="entry name" value="GYF-like_dom_sf"/>
</dbReference>
<feature type="region of interest" description="Disordered" evidence="1">
    <location>
        <begin position="447"/>
        <end position="476"/>
    </location>
</feature>
<evidence type="ECO:0000256" key="1">
    <source>
        <dbReference type="SAM" id="MobiDB-lite"/>
    </source>
</evidence>
<dbReference type="GO" id="GO:0005829">
    <property type="term" value="C:cytosol"/>
    <property type="evidence" value="ECO:0007669"/>
    <property type="project" value="TreeGrafter"/>
</dbReference>
<evidence type="ECO:0000259" key="2">
    <source>
        <dbReference type="PROSITE" id="PS50829"/>
    </source>
</evidence>